<dbReference type="AlphaFoldDB" id="A0A081RPA2"/>
<dbReference type="SUPFAM" id="SSF111283">
    <property type="entry name" value="Putative modulator of DNA gyrase, PmbA/TldD"/>
    <property type="match status" value="1"/>
</dbReference>
<dbReference type="EMBL" id="JOKN01000005">
    <property type="protein sequence ID" value="KEQ57025.1"/>
    <property type="molecule type" value="Genomic_DNA"/>
</dbReference>
<dbReference type="InterPro" id="IPR036059">
    <property type="entry name" value="TldD/PmbA_sf"/>
</dbReference>
<keyword evidence="4" id="KW-0482">Metalloprotease</keyword>
<dbReference type="InterPro" id="IPR045569">
    <property type="entry name" value="Metalloprtase-TldD/E_C"/>
</dbReference>
<dbReference type="FunFam" id="3.30.2290.10:FF:000017">
    <property type="entry name" value="Peptidase U62 modulator of DNA gyrase"/>
    <property type="match status" value="1"/>
</dbReference>
<proteinExistence type="inferred from homology"/>
<feature type="domain" description="Metalloprotease TldD/E C-terminal" evidence="6">
    <location>
        <begin position="232"/>
        <end position="447"/>
    </location>
</feature>
<evidence type="ECO:0000256" key="1">
    <source>
        <dbReference type="ARBA" id="ARBA00005836"/>
    </source>
</evidence>
<dbReference type="Pfam" id="PF19289">
    <property type="entry name" value="PmbA_TldD_3rd"/>
    <property type="match status" value="1"/>
</dbReference>
<evidence type="ECO:0000256" key="4">
    <source>
        <dbReference type="ARBA" id="ARBA00023049"/>
    </source>
</evidence>
<organism evidence="7 8">
    <name type="scientific">Marine Group I thaumarchaeote SCGC AAA799-N04</name>
    <dbReference type="NCBI Taxonomy" id="1502293"/>
    <lineage>
        <taxon>Archaea</taxon>
        <taxon>Nitrososphaerota</taxon>
        <taxon>Marine Group I</taxon>
    </lineage>
</organism>
<evidence type="ECO:0000256" key="3">
    <source>
        <dbReference type="ARBA" id="ARBA00022801"/>
    </source>
</evidence>
<evidence type="ECO:0000256" key="2">
    <source>
        <dbReference type="ARBA" id="ARBA00022670"/>
    </source>
</evidence>
<evidence type="ECO:0000313" key="7">
    <source>
        <dbReference type="EMBL" id="KEQ57025.1"/>
    </source>
</evidence>
<accession>A0A081RPA2</accession>
<dbReference type="InterPro" id="IPR035068">
    <property type="entry name" value="TldD/PmbA_N"/>
</dbReference>
<dbReference type="PATRIC" id="fig|1502293.3.peg.397"/>
<dbReference type="InterPro" id="IPR025502">
    <property type="entry name" value="TldD"/>
</dbReference>
<dbReference type="GO" id="GO:0006508">
    <property type="term" value="P:proteolysis"/>
    <property type="evidence" value="ECO:0007669"/>
    <property type="project" value="UniProtKB-KW"/>
</dbReference>
<feature type="domain" description="Metalloprotease TldD/E N-terminal" evidence="5">
    <location>
        <begin position="24"/>
        <end position="88"/>
    </location>
</feature>
<evidence type="ECO:0000259" key="5">
    <source>
        <dbReference type="Pfam" id="PF01523"/>
    </source>
</evidence>
<dbReference type="InterPro" id="IPR002510">
    <property type="entry name" value="Metalloprtase-TldD/E_N"/>
</dbReference>
<evidence type="ECO:0000259" key="6">
    <source>
        <dbReference type="Pfam" id="PF19289"/>
    </source>
</evidence>
<dbReference type="InterPro" id="IPR051463">
    <property type="entry name" value="Peptidase_U62_metallo"/>
</dbReference>
<keyword evidence="8" id="KW-1185">Reference proteome</keyword>
<dbReference type="Pfam" id="PF01523">
    <property type="entry name" value="PmbA_TldD_1st"/>
    <property type="match status" value="1"/>
</dbReference>
<name>A0A081RPA2_9ARCH</name>
<dbReference type="PANTHER" id="PTHR30624">
    <property type="entry name" value="UNCHARACTERIZED PROTEIN TLDD AND PMBA"/>
    <property type="match status" value="1"/>
</dbReference>
<dbReference type="PANTHER" id="PTHR30624:SF0">
    <property type="entry name" value="METALLOPROTEASE SLR0863"/>
    <property type="match status" value="1"/>
</dbReference>
<dbReference type="Gene3D" id="3.30.2290.10">
    <property type="entry name" value="PmbA/TldD superfamily"/>
    <property type="match status" value="1"/>
</dbReference>
<keyword evidence="2" id="KW-0645">Protease</keyword>
<dbReference type="PIRSF" id="PIRSF004919">
    <property type="entry name" value="TldD"/>
    <property type="match status" value="1"/>
</dbReference>
<evidence type="ECO:0000313" key="8">
    <source>
        <dbReference type="Proteomes" id="UP000028059"/>
    </source>
</evidence>
<keyword evidence="3" id="KW-0378">Hydrolase</keyword>
<dbReference type="GO" id="GO:0005829">
    <property type="term" value="C:cytosol"/>
    <property type="evidence" value="ECO:0007669"/>
    <property type="project" value="TreeGrafter"/>
</dbReference>
<comment type="caution">
    <text evidence="7">The sequence shown here is derived from an EMBL/GenBank/DDBJ whole genome shotgun (WGS) entry which is preliminary data.</text>
</comment>
<protein>
    <submittedName>
        <fullName evidence="7">Peptidase U62 modulator of DNA gyrase protein</fullName>
    </submittedName>
</protein>
<reference evidence="7 8" key="1">
    <citation type="submission" date="2014-06" db="EMBL/GenBank/DDBJ databases">
        <authorList>
            <person name="Ngugi D.K."/>
            <person name="Blom J."/>
            <person name="Alam I."/>
            <person name="Rashid M."/>
            <person name="Ba Alawi W."/>
            <person name="Zhang G."/>
            <person name="Hikmawan T."/>
            <person name="Guan Y."/>
            <person name="Antunes A."/>
            <person name="Siam R."/>
            <person name="ElDorry H."/>
            <person name="Bajic V."/>
            <person name="Stingl U."/>
        </authorList>
    </citation>
    <scope>NUCLEOTIDE SEQUENCE [LARGE SCALE GENOMIC DNA]</scope>
    <source>
        <strain evidence="7">SCGC AAA799-N04</strain>
    </source>
</reference>
<sequence length="473" mass="52757">MDTQLQELADHTIKYSLDAGVQYCDARAEEQERKSVLIENGEIEHVRSINDAGIGIRLVKDGTWSFCSITNPKSKEQIKQAIDDSIKNSVHYAKNKKEKLNLYPNYTVKEKIDYPTLEKPDLEKLIKIGTECNKIISDTPKIIKSVVNPWYTNNSKYFTNSEGSKILQNFSDVVIDMIATAHESGLTQSVNITEGGRGGLEQITKNNKSQNSAQEIAQKASELLSAKPAKEEKATVVMNPDFVSLLTHEILGHPSEADRVLGKEMAWAGGAWWKGKIGEKIGSENLNVFDDPTIKGSLGWYFFDDEGVQTKKTTLVEEGVLKKHMQNRETGQIFNEKPTGNMRATNFRFMPLIRMACTCIGNGDWNVDEMIKEVKNGYLISNMKIPSIDMKRYNWSISCQYAQKIENGEVTDLLRDVIVMGTAPEFFESIDACGNDFTVRPITNCGKGDPMQSMIMGNGGPSIRGVATVKSVN</sequence>
<dbReference type="Proteomes" id="UP000028059">
    <property type="component" value="Unassembled WGS sequence"/>
</dbReference>
<dbReference type="GO" id="GO:0008237">
    <property type="term" value="F:metallopeptidase activity"/>
    <property type="evidence" value="ECO:0007669"/>
    <property type="project" value="UniProtKB-KW"/>
</dbReference>
<comment type="similarity">
    <text evidence="1">Belongs to the peptidase U62 family.</text>
</comment>
<gene>
    <name evidence="7" type="ORF">AAA799N04_00423</name>
</gene>